<dbReference type="InterPro" id="IPR001584">
    <property type="entry name" value="Integrase_cat-core"/>
</dbReference>
<reference evidence="2" key="1">
    <citation type="submission" date="2018-05" db="EMBL/GenBank/DDBJ databases">
        <title>Draft genome of Mucuna pruriens seed.</title>
        <authorList>
            <person name="Nnadi N.E."/>
            <person name="Vos R."/>
            <person name="Hasami M.H."/>
            <person name="Devisetty U.K."/>
            <person name="Aguiy J.C."/>
        </authorList>
    </citation>
    <scope>NUCLEOTIDE SEQUENCE [LARGE SCALE GENOMIC DNA]</scope>
    <source>
        <strain evidence="2">JCA_2017</strain>
    </source>
</reference>
<keyword evidence="3" id="KW-1185">Reference proteome</keyword>
<comment type="caution">
    <text evidence="2">The sequence shown here is derived from an EMBL/GenBank/DDBJ whole genome shotgun (WGS) entry which is preliminary data.</text>
</comment>
<dbReference type="GO" id="GO:0003676">
    <property type="term" value="F:nucleic acid binding"/>
    <property type="evidence" value="ECO:0007669"/>
    <property type="project" value="InterPro"/>
</dbReference>
<dbReference type="GO" id="GO:0015074">
    <property type="term" value="P:DNA integration"/>
    <property type="evidence" value="ECO:0007669"/>
    <property type="project" value="InterPro"/>
</dbReference>
<protein>
    <recommendedName>
        <fullName evidence="1">Integrase catalytic domain-containing protein</fullName>
    </recommendedName>
</protein>
<evidence type="ECO:0000259" key="1">
    <source>
        <dbReference type="PROSITE" id="PS50994"/>
    </source>
</evidence>
<feature type="domain" description="Integrase catalytic" evidence="1">
    <location>
        <begin position="16"/>
        <end position="120"/>
    </location>
</feature>
<evidence type="ECO:0000313" key="2">
    <source>
        <dbReference type="EMBL" id="RDY00750.1"/>
    </source>
</evidence>
<name>A0A371HD98_MUCPR</name>
<dbReference type="EMBL" id="QJKJ01002914">
    <property type="protein sequence ID" value="RDY00750.1"/>
    <property type="molecule type" value="Genomic_DNA"/>
</dbReference>
<dbReference type="Gene3D" id="3.30.420.10">
    <property type="entry name" value="Ribonuclease H-like superfamily/Ribonuclease H"/>
    <property type="match status" value="1"/>
</dbReference>
<dbReference type="PROSITE" id="PS50994">
    <property type="entry name" value="INTEGRASE"/>
    <property type="match status" value="1"/>
</dbReference>
<dbReference type="Proteomes" id="UP000257109">
    <property type="component" value="Unassembled WGS sequence"/>
</dbReference>
<dbReference type="InterPro" id="IPR012337">
    <property type="entry name" value="RNaseH-like_sf"/>
</dbReference>
<evidence type="ECO:0000313" key="3">
    <source>
        <dbReference type="Proteomes" id="UP000257109"/>
    </source>
</evidence>
<gene>
    <name evidence="2" type="ORF">CR513_16028</name>
</gene>
<feature type="non-terminal residue" evidence="2">
    <location>
        <position position="1"/>
    </location>
</feature>
<accession>A0A371HD98</accession>
<dbReference type="OrthoDB" id="1432876at2759"/>
<organism evidence="2 3">
    <name type="scientific">Mucuna pruriens</name>
    <name type="common">Velvet bean</name>
    <name type="synonym">Dolichos pruriens</name>
    <dbReference type="NCBI Taxonomy" id="157652"/>
    <lineage>
        <taxon>Eukaryota</taxon>
        <taxon>Viridiplantae</taxon>
        <taxon>Streptophyta</taxon>
        <taxon>Embryophyta</taxon>
        <taxon>Tracheophyta</taxon>
        <taxon>Spermatophyta</taxon>
        <taxon>Magnoliopsida</taxon>
        <taxon>eudicotyledons</taxon>
        <taxon>Gunneridae</taxon>
        <taxon>Pentapetalae</taxon>
        <taxon>rosids</taxon>
        <taxon>fabids</taxon>
        <taxon>Fabales</taxon>
        <taxon>Fabaceae</taxon>
        <taxon>Papilionoideae</taxon>
        <taxon>50 kb inversion clade</taxon>
        <taxon>NPAAA clade</taxon>
        <taxon>indigoferoid/millettioid clade</taxon>
        <taxon>Phaseoleae</taxon>
        <taxon>Mucuna</taxon>
    </lineage>
</organism>
<sequence length="120" mass="13946">MLTLGMEIDICNSLVASMFPQGAFRAYKEKIESDAKYYIWNDPYLWRLYNDQIIRICFLNFEIQSVLHFCHSASRGDHYGLFGVPRVLINDQGSHFCNHAMSTLLEKYGIVHRVAIAYHP</sequence>
<dbReference type="InterPro" id="IPR036397">
    <property type="entry name" value="RNaseH_sf"/>
</dbReference>
<dbReference type="SUPFAM" id="SSF53098">
    <property type="entry name" value="Ribonuclease H-like"/>
    <property type="match status" value="1"/>
</dbReference>
<dbReference type="AlphaFoldDB" id="A0A371HD98"/>
<proteinExistence type="predicted"/>